<dbReference type="Gene3D" id="3.50.50.60">
    <property type="entry name" value="FAD/NAD(P)-binding domain"/>
    <property type="match status" value="1"/>
</dbReference>
<gene>
    <name evidence="2" type="ORF">VTJ83DRAFT_6125</name>
</gene>
<dbReference type="Pfam" id="PF13450">
    <property type="entry name" value="NAD_binding_8"/>
    <property type="match status" value="1"/>
</dbReference>
<accession>A0ABR4D8X7</accession>
<dbReference type="PANTHER" id="PTHR42923:SF26">
    <property type="entry name" value="FMN REDUCTASE LOT6, PUTATIVE (AFU_ORTHOLOGUE AFUA_7G06600)-RELATED"/>
    <property type="match status" value="1"/>
</dbReference>
<feature type="chain" id="PRO_5046577771" description="Amine oxidase domain-containing protein" evidence="1">
    <location>
        <begin position="21"/>
        <end position="473"/>
    </location>
</feature>
<evidence type="ECO:0008006" key="4">
    <source>
        <dbReference type="Google" id="ProtNLM"/>
    </source>
</evidence>
<dbReference type="InterPro" id="IPR036188">
    <property type="entry name" value="FAD/NAD-bd_sf"/>
</dbReference>
<dbReference type="GeneID" id="98127446"/>
<keyword evidence="3" id="KW-1185">Reference proteome</keyword>
<feature type="signal peptide" evidence="1">
    <location>
        <begin position="1"/>
        <end position="20"/>
    </location>
</feature>
<dbReference type="InterPro" id="IPR050464">
    <property type="entry name" value="Zeta_carotene_desat/Oxidored"/>
</dbReference>
<keyword evidence="1" id="KW-0732">Signal</keyword>
<dbReference type="EMBL" id="JAZGUE010000005">
    <property type="protein sequence ID" value="KAL2266773.1"/>
    <property type="molecule type" value="Genomic_DNA"/>
</dbReference>
<sequence>MAPTLRIASGLLAAATAVSGASWIPSFMTKDVVIIGGGAGGGYAAVRLKEDFHKDIVVVEKASKLGGHVSTYTDPASGKSFDYGVQNFNNYGPAAAFFQRLGVSTGPAPPRIPLATQYADFTTGAQVNWTAPDAAARSAALATFLNVTAPWEDLFIPGWTNFPQPNQIPADLLLPFRDFVTKHNLHAIVNQVFQVTGSGAGNMMDALTLYVLSAFGQPMIKTFLGQLGALYTASGRNIEVYEKIGQRLGNAVLYNSVVTSSIRTSLFHTIFVKNQVTGKTTVIFTKKLLIAIQPTPANTEPLNLDVYEQSVLSKFNWQTVHAGLVSHPSLPINGSVVNMPAAAAPDNYLVLPTVDYNIRFDYFGQNLFRVLMVGDKNFSKAKAQQLIRNTVSKLIQAGTLPASTAQVQFPAWADHGPMHMHVTKQELQNGFIQKLNSLQGRRDTWWTGGAFSHQFQALIWAFNDLLLPQLVAA</sequence>
<name>A0ABR4D8X7_9PEZI</name>
<reference evidence="2 3" key="1">
    <citation type="journal article" date="2024" name="Commun. Biol.">
        <title>Comparative genomic analysis of thermophilic fungi reveals convergent evolutionary adaptations and gene losses.</title>
        <authorList>
            <person name="Steindorff A.S."/>
            <person name="Aguilar-Pontes M.V."/>
            <person name="Robinson A.J."/>
            <person name="Andreopoulos B."/>
            <person name="LaButti K."/>
            <person name="Kuo A."/>
            <person name="Mondo S."/>
            <person name="Riley R."/>
            <person name="Otillar R."/>
            <person name="Haridas S."/>
            <person name="Lipzen A."/>
            <person name="Grimwood J."/>
            <person name="Schmutz J."/>
            <person name="Clum A."/>
            <person name="Reid I.D."/>
            <person name="Moisan M.C."/>
            <person name="Butler G."/>
            <person name="Nguyen T.T.M."/>
            <person name="Dewar K."/>
            <person name="Conant G."/>
            <person name="Drula E."/>
            <person name="Henrissat B."/>
            <person name="Hansel C."/>
            <person name="Singer S."/>
            <person name="Hutchinson M.I."/>
            <person name="de Vries R.P."/>
            <person name="Natvig D.O."/>
            <person name="Powell A.J."/>
            <person name="Tsang A."/>
            <person name="Grigoriev I.V."/>
        </authorList>
    </citation>
    <scope>NUCLEOTIDE SEQUENCE [LARGE SCALE GENOMIC DNA]</scope>
    <source>
        <strain evidence="2 3">ATCC 22073</strain>
    </source>
</reference>
<protein>
    <recommendedName>
        <fullName evidence="4">Amine oxidase domain-containing protein</fullName>
    </recommendedName>
</protein>
<dbReference type="Gene3D" id="3.30.70.1990">
    <property type="match status" value="1"/>
</dbReference>
<dbReference type="PANTHER" id="PTHR42923">
    <property type="entry name" value="PROTOPORPHYRINOGEN OXIDASE"/>
    <property type="match status" value="1"/>
</dbReference>
<proteinExistence type="predicted"/>
<evidence type="ECO:0000256" key="1">
    <source>
        <dbReference type="SAM" id="SignalP"/>
    </source>
</evidence>
<dbReference type="RefSeq" id="XP_070865500.1">
    <property type="nucleotide sequence ID" value="XM_071012802.1"/>
</dbReference>
<dbReference type="Gene3D" id="1.10.405.20">
    <property type="match status" value="1"/>
</dbReference>
<evidence type="ECO:0000313" key="2">
    <source>
        <dbReference type="EMBL" id="KAL2266773.1"/>
    </source>
</evidence>
<dbReference type="Proteomes" id="UP001600064">
    <property type="component" value="Unassembled WGS sequence"/>
</dbReference>
<evidence type="ECO:0000313" key="3">
    <source>
        <dbReference type="Proteomes" id="UP001600064"/>
    </source>
</evidence>
<comment type="caution">
    <text evidence="2">The sequence shown here is derived from an EMBL/GenBank/DDBJ whole genome shotgun (WGS) entry which is preliminary data.</text>
</comment>
<organism evidence="2 3">
    <name type="scientific">Remersonia thermophila</name>
    <dbReference type="NCBI Taxonomy" id="72144"/>
    <lineage>
        <taxon>Eukaryota</taxon>
        <taxon>Fungi</taxon>
        <taxon>Dikarya</taxon>
        <taxon>Ascomycota</taxon>
        <taxon>Pezizomycotina</taxon>
        <taxon>Sordariomycetes</taxon>
        <taxon>Sordariomycetidae</taxon>
        <taxon>Sordariales</taxon>
        <taxon>Sordariales incertae sedis</taxon>
        <taxon>Remersonia</taxon>
    </lineage>
</organism>
<dbReference type="SUPFAM" id="SSF51971">
    <property type="entry name" value="Nucleotide-binding domain"/>
    <property type="match status" value="1"/>
</dbReference>